<reference evidence="2" key="1">
    <citation type="submission" date="2023-06" db="EMBL/GenBank/DDBJ databases">
        <authorList>
            <person name="Delattre M."/>
        </authorList>
    </citation>
    <scope>NUCLEOTIDE SEQUENCE</scope>
    <source>
        <strain evidence="2">AF72</strain>
    </source>
</reference>
<accession>A0AA36DAP6</accession>
<proteinExistence type="predicted"/>
<dbReference type="Proteomes" id="UP001177023">
    <property type="component" value="Unassembled WGS sequence"/>
</dbReference>
<evidence type="ECO:0000313" key="3">
    <source>
        <dbReference type="Proteomes" id="UP001177023"/>
    </source>
</evidence>
<name>A0AA36DAP6_9BILA</name>
<sequence>MNRALSSCFSASLQVCPLTAIFFRRTNAQQQQPTPDDSYEPVKKPTIVINSLDSSHYLPGPYFEENKENARRLSNGSNRSPGDHYAARVNFTTQYITAKKTLIIKIRDCSENDIECFDSDSLSQIRVLVPCAKGPKQQTAYAGGFHPTFDECLLFTNIEENDMLAGKLRFRLYVKRGKNRPELLGEAELKGKLVNFDSPPQMHGLKLGGPPKMEDEECGGSFTQSQDTDKFKEFRW</sequence>
<feature type="non-terminal residue" evidence="2">
    <location>
        <position position="1"/>
    </location>
</feature>
<dbReference type="AlphaFoldDB" id="A0AA36DAP6"/>
<evidence type="ECO:0000256" key="1">
    <source>
        <dbReference type="SAM" id="MobiDB-lite"/>
    </source>
</evidence>
<evidence type="ECO:0008006" key="4">
    <source>
        <dbReference type="Google" id="ProtNLM"/>
    </source>
</evidence>
<gene>
    <name evidence="2" type="ORF">MSPICULIGERA_LOCUS20953</name>
</gene>
<dbReference type="EMBL" id="CATQJA010002664">
    <property type="protein sequence ID" value="CAJ0582823.1"/>
    <property type="molecule type" value="Genomic_DNA"/>
</dbReference>
<feature type="region of interest" description="Disordered" evidence="1">
    <location>
        <begin position="200"/>
        <end position="236"/>
    </location>
</feature>
<dbReference type="Gene3D" id="2.60.40.150">
    <property type="entry name" value="C2 domain"/>
    <property type="match status" value="1"/>
</dbReference>
<keyword evidence="3" id="KW-1185">Reference proteome</keyword>
<evidence type="ECO:0000313" key="2">
    <source>
        <dbReference type="EMBL" id="CAJ0582823.1"/>
    </source>
</evidence>
<feature type="compositionally biased region" description="Basic and acidic residues" evidence="1">
    <location>
        <begin position="227"/>
        <end position="236"/>
    </location>
</feature>
<dbReference type="InterPro" id="IPR035892">
    <property type="entry name" value="C2_domain_sf"/>
</dbReference>
<organism evidence="2 3">
    <name type="scientific">Mesorhabditis spiculigera</name>
    <dbReference type="NCBI Taxonomy" id="96644"/>
    <lineage>
        <taxon>Eukaryota</taxon>
        <taxon>Metazoa</taxon>
        <taxon>Ecdysozoa</taxon>
        <taxon>Nematoda</taxon>
        <taxon>Chromadorea</taxon>
        <taxon>Rhabditida</taxon>
        <taxon>Rhabditina</taxon>
        <taxon>Rhabditomorpha</taxon>
        <taxon>Rhabditoidea</taxon>
        <taxon>Rhabditidae</taxon>
        <taxon>Mesorhabditinae</taxon>
        <taxon>Mesorhabditis</taxon>
    </lineage>
</organism>
<dbReference type="SUPFAM" id="SSF49562">
    <property type="entry name" value="C2 domain (Calcium/lipid-binding domain, CaLB)"/>
    <property type="match status" value="1"/>
</dbReference>
<protein>
    <recommendedName>
        <fullName evidence="4">C2 domain-containing protein</fullName>
    </recommendedName>
</protein>
<comment type="caution">
    <text evidence="2">The sequence shown here is derived from an EMBL/GenBank/DDBJ whole genome shotgun (WGS) entry which is preliminary data.</text>
</comment>